<name>A0A818VTE8_9BILA</name>
<evidence type="ECO:0000259" key="3">
    <source>
        <dbReference type="PROSITE" id="PS50853"/>
    </source>
</evidence>
<dbReference type="CDD" id="cd00063">
    <property type="entry name" value="FN3"/>
    <property type="match status" value="3"/>
</dbReference>
<feature type="domain" description="Fibronectin type-III" evidence="3">
    <location>
        <begin position="121"/>
        <end position="218"/>
    </location>
</feature>
<evidence type="ECO:0000256" key="1">
    <source>
        <dbReference type="SAM" id="Phobius"/>
    </source>
</evidence>
<dbReference type="PROSITE" id="PS50853">
    <property type="entry name" value="FN3"/>
    <property type="match status" value="1"/>
</dbReference>
<feature type="signal peptide" evidence="2">
    <location>
        <begin position="1"/>
        <end position="18"/>
    </location>
</feature>
<dbReference type="InterPro" id="IPR050713">
    <property type="entry name" value="RTP_Phos/Ushers"/>
</dbReference>
<dbReference type="PANTHER" id="PTHR46957:SF3">
    <property type="entry name" value="CYTOKINE RECEPTOR"/>
    <property type="match status" value="1"/>
</dbReference>
<dbReference type="AlphaFoldDB" id="A0A818VTE8"/>
<dbReference type="SMART" id="SM00060">
    <property type="entry name" value="FN3"/>
    <property type="match status" value="4"/>
</dbReference>
<evidence type="ECO:0000313" key="4">
    <source>
        <dbReference type="EMBL" id="CAF3715572.1"/>
    </source>
</evidence>
<protein>
    <recommendedName>
        <fullName evidence="3">Fibronectin type-III domain-containing protein</fullName>
    </recommendedName>
</protein>
<proteinExistence type="predicted"/>
<evidence type="ECO:0000256" key="2">
    <source>
        <dbReference type="SAM" id="SignalP"/>
    </source>
</evidence>
<keyword evidence="1" id="KW-0472">Membrane</keyword>
<feature type="chain" id="PRO_5032756929" description="Fibronectin type-III domain-containing protein" evidence="2">
    <location>
        <begin position="19"/>
        <end position="638"/>
    </location>
</feature>
<dbReference type="SUPFAM" id="SSF49265">
    <property type="entry name" value="Fibronectin type III"/>
    <property type="match status" value="3"/>
</dbReference>
<dbReference type="GO" id="GO:0016020">
    <property type="term" value="C:membrane"/>
    <property type="evidence" value="ECO:0007669"/>
    <property type="project" value="UniProtKB-SubCell"/>
</dbReference>
<keyword evidence="1" id="KW-0812">Transmembrane</keyword>
<accession>A0A818VTE8</accession>
<feature type="transmembrane region" description="Helical" evidence="1">
    <location>
        <begin position="616"/>
        <end position="635"/>
    </location>
</feature>
<dbReference type="InterPro" id="IPR003961">
    <property type="entry name" value="FN3_dom"/>
</dbReference>
<dbReference type="InterPro" id="IPR036116">
    <property type="entry name" value="FN3_sf"/>
</dbReference>
<dbReference type="Proteomes" id="UP000663869">
    <property type="component" value="Unassembled WGS sequence"/>
</dbReference>
<dbReference type="EMBL" id="CAJNYU010003963">
    <property type="protein sequence ID" value="CAF3715572.1"/>
    <property type="molecule type" value="Genomic_DNA"/>
</dbReference>
<keyword evidence="2" id="KW-0732">Signal</keyword>
<sequence length="638" mass="70709">MQQRHLIFFASLFTAISTTQINYFEAIANLPIVPDPVTIFDTLIILWTNVTDCPQPSCECVVQANVTTDNGTYTVEFSSMTPNIGSVSVSDLKPDTLYSFTLTCTGTDDNATRLIRTDYGRPSAPQNITVTLVSERLRISWLPPAVPNGPIHNYKLTRDRETISDKIPNSESSYDMTKDYVYGETDTFFLSACNINGKNDTVCSSPNDGEVSFFLPAATTTSSQQTTTLGNASNILSSSRLLAILMFCFFLVKLWTNVTDCPSSSCECSVQANRTGFNYPFPARCLEIAVPPLGENVAIWQHRAGKGYTDCAVFSSDTTSIGFALIKDLEPDTMYSFTLFCGGTDETITRHIRTVYGRPSPPRNITATLVSERLRISWLPHSVPNEPIHNYKLANVISGTKINYFEGRIDEIFLPDLVTIFDTLIILWTNVTDCPPPSCECVVQANVTTDNGTYTVEFSSMTPNIGSVSVSDLKPDTLYSFTLTCTGTDDNAARLIRTDYGRPSAPQNITVTLVSERLRISWLPPAVPNGPIHNYKLIRDRETISSKIPNSESSYDMTKYYVDRETDTFFLSACNINEKHDTVCSSLTDGKVSFFLPAATTTSSQQTTTLENASNIFFSSMVLTILIFCFFSIHVNRM</sequence>
<comment type="caution">
    <text evidence="4">The sequence shown here is derived from an EMBL/GenBank/DDBJ whole genome shotgun (WGS) entry which is preliminary data.</text>
</comment>
<reference evidence="4" key="1">
    <citation type="submission" date="2021-02" db="EMBL/GenBank/DDBJ databases">
        <authorList>
            <person name="Nowell W R."/>
        </authorList>
    </citation>
    <scope>NUCLEOTIDE SEQUENCE</scope>
</reference>
<dbReference type="InterPro" id="IPR013783">
    <property type="entry name" value="Ig-like_fold"/>
</dbReference>
<keyword evidence="1" id="KW-1133">Transmembrane helix</keyword>
<evidence type="ECO:0000313" key="5">
    <source>
        <dbReference type="Proteomes" id="UP000663869"/>
    </source>
</evidence>
<organism evidence="4 5">
    <name type="scientific">Rotaria socialis</name>
    <dbReference type="NCBI Taxonomy" id="392032"/>
    <lineage>
        <taxon>Eukaryota</taxon>
        <taxon>Metazoa</taxon>
        <taxon>Spiralia</taxon>
        <taxon>Gnathifera</taxon>
        <taxon>Rotifera</taxon>
        <taxon>Eurotatoria</taxon>
        <taxon>Bdelloidea</taxon>
        <taxon>Philodinida</taxon>
        <taxon>Philodinidae</taxon>
        <taxon>Rotaria</taxon>
    </lineage>
</organism>
<dbReference type="PANTHER" id="PTHR46957">
    <property type="entry name" value="CYTOKINE RECEPTOR"/>
    <property type="match status" value="1"/>
</dbReference>
<dbReference type="Gene3D" id="2.60.40.10">
    <property type="entry name" value="Immunoglobulins"/>
    <property type="match status" value="3"/>
</dbReference>
<gene>
    <name evidence="4" type="ORF">FME351_LOCUS28708</name>
</gene>